<dbReference type="InterPro" id="IPR018154">
    <property type="entry name" value="TLV/ENV_coat_polyprotein"/>
</dbReference>
<protein>
    <recommendedName>
        <fullName evidence="5">Envelope glycoprotein</fullName>
    </recommendedName>
</protein>
<dbReference type="Proteomes" id="UP001177744">
    <property type="component" value="Unassembled WGS sequence"/>
</dbReference>
<evidence type="ECO:0008006" key="5">
    <source>
        <dbReference type="Google" id="ProtNLM"/>
    </source>
</evidence>
<sequence>MQSVEGSYKLFPSMFVRHLPRGPENKSTPSSRAVGPRANTTIWDCETTGTGWWIQQPGWELIQVKRNLTNTHRYPGWVNPLNISFTLEGSKKSILAKWLAGMWWGLRLYKTAEDDGVLFGIRLREEPISPPKPLGPGVVLPPASVQFPKTPAPTPPTPRTSRTPSALAPTPIPVRGQVALIQGSFNTLNQTNPSLTTDCWLCVSASPPYYEGIAFIGNYSNLTGNQHSSCPWGEHRKLTLPEVSGVGLCIGRVQNQWKHLCNSTLRTLPEGDYYLKPPTEGWWVCNTGISPCIHGRAFNKNSEFCIMVQLVPRIYYYQANAFEEEFDTHPSPIRKKKELVSLTLAALLGIGVAAGVGTGTTALVQASKYTEDLRAAIDEDLKNIEKAITKLEESLTSLSEVVLQNRRGLDLLFLKEGGLCAALKEQCCFYADHSGVIKDSMSKLRERIEIRRRERELRKSWFEQWFDGSPWLTTLLSTLLGPCILNRLVSFVRDRISAVHMLVLQQRYQPLETEISLCQYRLPSGIQDLGFPRSPGFVRKIFRKALSAMALSGCSHCPLRKPPSPAVWALSAMSGDFPAIAPLRKPPCPASQLPRSGSRHALLCWHWSLPDRLGDHREDAMPCSSAGSMCAGPGVFPIAMATGPAPPLAQCVQGLASSQSPWRPSGRRHALLLRWLRVRRLVPSLEDPLAGANNYMNRRKFAHLNIPKE</sequence>
<gene>
    <name evidence="3" type="ORF">QTO34_017679</name>
</gene>
<feature type="non-terminal residue" evidence="3">
    <location>
        <position position="709"/>
    </location>
</feature>
<organism evidence="3 4">
    <name type="scientific">Cnephaeus nilssonii</name>
    <name type="common">Northern bat</name>
    <name type="synonym">Eptesicus nilssonii</name>
    <dbReference type="NCBI Taxonomy" id="3371016"/>
    <lineage>
        <taxon>Eukaryota</taxon>
        <taxon>Metazoa</taxon>
        <taxon>Chordata</taxon>
        <taxon>Craniata</taxon>
        <taxon>Vertebrata</taxon>
        <taxon>Euteleostomi</taxon>
        <taxon>Mammalia</taxon>
        <taxon>Eutheria</taxon>
        <taxon>Laurasiatheria</taxon>
        <taxon>Chiroptera</taxon>
        <taxon>Yangochiroptera</taxon>
        <taxon>Vespertilionidae</taxon>
        <taxon>Cnephaeus</taxon>
    </lineage>
</organism>
<keyword evidence="4" id="KW-1185">Reference proteome</keyword>
<reference evidence="3" key="1">
    <citation type="submission" date="2023-06" db="EMBL/GenBank/DDBJ databases">
        <title>Reference genome for the Northern bat (Eptesicus nilssonii), a most northern bat species.</title>
        <authorList>
            <person name="Laine V.N."/>
            <person name="Pulliainen A.T."/>
            <person name="Lilley T.M."/>
        </authorList>
    </citation>
    <scope>NUCLEOTIDE SEQUENCE</scope>
    <source>
        <strain evidence="3">BLF_Eptnil</strain>
        <tissue evidence="3">Kidney</tissue>
    </source>
</reference>
<keyword evidence="1" id="KW-0175">Coiled coil</keyword>
<dbReference type="Gene3D" id="3.90.310.10">
    <property type="entry name" value="ENV polyprotein, receptor-binding domain"/>
    <property type="match status" value="1"/>
</dbReference>
<dbReference type="EMBL" id="JAULJE010000007">
    <property type="protein sequence ID" value="KAK1341275.1"/>
    <property type="molecule type" value="Genomic_DNA"/>
</dbReference>
<dbReference type="PANTHER" id="PTHR10424">
    <property type="entry name" value="VIRAL ENVELOPE PROTEIN"/>
    <property type="match status" value="1"/>
</dbReference>
<dbReference type="Pfam" id="PF00429">
    <property type="entry name" value="TLV_coat"/>
    <property type="match status" value="1"/>
</dbReference>
<proteinExistence type="predicted"/>
<dbReference type="AlphaFoldDB" id="A0AA40I1K4"/>
<dbReference type="SUPFAM" id="SSF58069">
    <property type="entry name" value="Virus ectodomain"/>
    <property type="match status" value="1"/>
</dbReference>
<dbReference type="InterPro" id="IPR008981">
    <property type="entry name" value="FMuLV_rcpt-bd"/>
</dbReference>
<evidence type="ECO:0000256" key="1">
    <source>
        <dbReference type="SAM" id="Coils"/>
    </source>
</evidence>
<dbReference type="CDD" id="cd09851">
    <property type="entry name" value="HTLV-1-like_HR1-HR2"/>
    <property type="match status" value="1"/>
</dbReference>
<evidence type="ECO:0000256" key="2">
    <source>
        <dbReference type="SAM" id="MobiDB-lite"/>
    </source>
</evidence>
<feature type="coiled-coil region" evidence="1">
    <location>
        <begin position="374"/>
        <end position="401"/>
    </location>
</feature>
<evidence type="ECO:0000313" key="3">
    <source>
        <dbReference type="EMBL" id="KAK1341275.1"/>
    </source>
</evidence>
<dbReference type="PANTHER" id="PTHR10424:SF82">
    <property type="entry name" value="ENVELOPE GLYCOPROTEIN-RELATED"/>
    <property type="match status" value="1"/>
</dbReference>
<accession>A0AA40I1K4</accession>
<comment type="caution">
    <text evidence="3">The sequence shown here is derived from an EMBL/GenBank/DDBJ whole genome shotgun (WGS) entry which is preliminary data.</text>
</comment>
<dbReference type="Gene3D" id="1.10.287.210">
    <property type="match status" value="1"/>
</dbReference>
<evidence type="ECO:0000313" key="4">
    <source>
        <dbReference type="Proteomes" id="UP001177744"/>
    </source>
</evidence>
<feature type="region of interest" description="Disordered" evidence="2">
    <location>
        <begin position="148"/>
        <end position="168"/>
    </location>
</feature>
<dbReference type="SUPFAM" id="SSF49830">
    <property type="entry name" value="ENV polyprotein, receptor-binding domain"/>
    <property type="match status" value="1"/>
</dbReference>
<name>A0AA40I1K4_CNENI</name>